<proteinExistence type="predicted"/>
<keyword evidence="3" id="KW-1185">Reference proteome</keyword>
<dbReference type="Pfam" id="PF00415">
    <property type="entry name" value="RCC1"/>
    <property type="match status" value="1"/>
</dbReference>
<feature type="chain" id="PRO_5046672517" evidence="1">
    <location>
        <begin position="27"/>
        <end position="392"/>
    </location>
</feature>
<sequence length="392" mass="39243">MPTLLRVLGATTALGVALGGLSSCSAADRAVLTAPRCSDASAAPAPAPDRNAPGQAVLMAPTVRGPLPVGPVRGWEQVVSVADGGVSLAAVHPDGTVSVLGIDHENSLAGTAWDGEEVSAPRKVPGVVDAVSVAAVGASFLVTHSDGTVTGWGDPLIADGGVRHKDVDGLGPTRLGDVTDVVTIADGALNVLALRGDGGVTGWGINLTDSLGEPNGTRVREIEDVPGSVSVANPGDAAIVATGAGEVCAWGNNANGLLGLEPRGGQTTTPVRVGNLQGITEVAGGLDFALALDSEGRVWAWGRTVSGVLGDGSTDDTSITTARQVVGIPPLERIFAADSASYGIDPDGGLWAWGGNRRTGPFETQGRLPQLVPLPGPAREVSGNVVLLGPPN</sequence>
<dbReference type="PROSITE" id="PS50012">
    <property type="entry name" value="RCC1_3"/>
    <property type="match status" value="1"/>
</dbReference>
<name>A0ABV5JNR1_9ACTN</name>
<accession>A0ABV5JNR1</accession>
<dbReference type="EMBL" id="JBHMDY010000001">
    <property type="protein sequence ID" value="MFB9258610.1"/>
    <property type="molecule type" value="Genomic_DNA"/>
</dbReference>
<dbReference type="SUPFAM" id="SSF50985">
    <property type="entry name" value="RCC1/BLIP-II"/>
    <property type="match status" value="2"/>
</dbReference>
<reference evidence="2 3" key="1">
    <citation type="submission" date="2024-09" db="EMBL/GenBank/DDBJ databases">
        <authorList>
            <person name="Sun Q."/>
            <person name="Mori K."/>
        </authorList>
    </citation>
    <scope>NUCLEOTIDE SEQUENCE [LARGE SCALE GENOMIC DNA]</scope>
    <source>
        <strain evidence="2 3">CCM 7659</strain>
    </source>
</reference>
<comment type="caution">
    <text evidence="2">The sequence shown here is derived from an EMBL/GenBank/DDBJ whole genome shotgun (WGS) entry which is preliminary data.</text>
</comment>
<dbReference type="PROSITE" id="PS51257">
    <property type="entry name" value="PROKAR_LIPOPROTEIN"/>
    <property type="match status" value="1"/>
</dbReference>
<dbReference type="Proteomes" id="UP001589700">
    <property type="component" value="Unassembled WGS sequence"/>
</dbReference>
<feature type="signal peptide" evidence="1">
    <location>
        <begin position="1"/>
        <end position="26"/>
    </location>
</feature>
<evidence type="ECO:0000313" key="2">
    <source>
        <dbReference type="EMBL" id="MFB9258610.1"/>
    </source>
</evidence>
<dbReference type="PANTHER" id="PTHR45982">
    <property type="entry name" value="REGULATOR OF CHROMOSOME CONDENSATION"/>
    <property type="match status" value="1"/>
</dbReference>
<dbReference type="PANTHER" id="PTHR45982:SF1">
    <property type="entry name" value="REGULATOR OF CHROMOSOME CONDENSATION"/>
    <property type="match status" value="1"/>
</dbReference>
<organism evidence="2 3">
    <name type="scientific">Dietzia aerolata</name>
    <dbReference type="NCBI Taxonomy" id="595984"/>
    <lineage>
        <taxon>Bacteria</taxon>
        <taxon>Bacillati</taxon>
        <taxon>Actinomycetota</taxon>
        <taxon>Actinomycetes</taxon>
        <taxon>Mycobacteriales</taxon>
        <taxon>Dietziaceae</taxon>
        <taxon>Dietzia</taxon>
    </lineage>
</organism>
<dbReference type="Gene3D" id="2.130.10.30">
    <property type="entry name" value="Regulator of chromosome condensation 1/beta-lactamase-inhibitor protein II"/>
    <property type="match status" value="2"/>
</dbReference>
<gene>
    <name evidence="2" type="ORF">ACFFVD_02225</name>
</gene>
<evidence type="ECO:0000256" key="1">
    <source>
        <dbReference type="SAM" id="SignalP"/>
    </source>
</evidence>
<evidence type="ECO:0000313" key="3">
    <source>
        <dbReference type="Proteomes" id="UP001589700"/>
    </source>
</evidence>
<dbReference type="InterPro" id="IPR000408">
    <property type="entry name" value="Reg_chr_condens"/>
</dbReference>
<protein>
    <submittedName>
        <fullName evidence="2">RCC1 domain-containing protein</fullName>
    </submittedName>
</protein>
<dbReference type="RefSeq" id="WP_380022934.1">
    <property type="nucleotide sequence ID" value="NZ_JBHMDY010000001.1"/>
</dbReference>
<dbReference type="InterPro" id="IPR051553">
    <property type="entry name" value="Ran_GTPase-activating"/>
</dbReference>
<keyword evidence="1" id="KW-0732">Signal</keyword>
<dbReference type="InterPro" id="IPR009091">
    <property type="entry name" value="RCC1/BLIP-II"/>
</dbReference>